<reference evidence="1 2" key="1">
    <citation type="submission" date="2019-03" db="EMBL/GenBank/DDBJ databases">
        <title>Genomic Encyclopedia of Type Strains, Phase IV (KMG-IV): sequencing the most valuable type-strain genomes for metagenomic binning, comparative biology and taxonomic classification.</title>
        <authorList>
            <person name="Goeker M."/>
        </authorList>
    </citation>
    <scope>NUCLEOTIDE SEQUENCE [LARGE SCALE GENOMIC DNA]</scope>
    <source>
        <strain evidence="1 2">DSM 23344</strain>
    </source>
</reference>
<proteinExistence type="predicted"/>
<gene>
    <name evidence="1" type="ORF">EV688_1044</name>
</gene>
<evidence type="ECO:0000313" key="1">
    <source>
        <dbReference type="EMBL" id="TCO76550.1"/>
    </source>
</evidence>
<organism evidence="1 2">
    <name type="scientific">Chromatocurvus halotolerans</name>
    <dbReference type="NCBI Taxonomy" id="1132028"/>
    <lineage>
        <taxon>Bacteria</taxon>
        <taxon>Pseudomonadati</taxon>
        <taxon>Pseudomonadota</taxon>
        <taxon>Gammaproteobacteria</taxon>
        <taxon>Cellvibrionales</taxon>
        <taxon>Halieaceae</taxon>
        <taxon>Chromatocurvus</taxon>
    </lineage>
</organism>
<protein>
    <submittedName>
        <fullName evidence="1">Uncharacterized protein</fullName>
    </submittedName>
</protein>
<name>A0A4V2SBR6_9GAMM</name>
<dbReference type="EMBL" id="SLWX01000004">
    <property type="protein sequence ID" value="TCO76550.1"/>
    <property type="molecule type" value="Genomic_DNA"/>
</dbReference>
<comment type="caution">
    <text evidence="1">The sequence shown here is derived from an EMBL/GenBank/DDBJ whole genome shotgun (WGS) entry which is preliminary data.</text>
</comment>
<dbReference type="AlphaFoldDB" id="A0A4V2SBR6"/>
<accession>A0A4V2SBR6</accession>
<keyword evidence="2" id="KW-1185">Reference proteome</keyword>
<dbReference type="Proteomes" id="UP000294980">
    <property type="component" value="Unassembled WGS sequence"/>
</dbReference>
<evidence type="ECO:0000313" key="2">
    <source>
        <dbReference type="Proteomes" id="UP000294980"/>
    </source>
</evidence>
<sequence>MQEASSIQHERVPLNTSPIPWRDRIVGNEGSPIRRAADFRETLNFIYLPLKSVIVMSLLSGRSLVQHEVSLERVQGPFITGR</sequence>